<sequence length="270" mass="31380">MEAYILENPTVLSLETDGFNEVDILESEVSLINGRTDKDTDGRIDILAKYGQEYLAIVELKLGELTDRHLWQLESYLKEKEQIFQKFSDKWDKTVSNEPKWIGIMVGKTINPDLMLKIRKGYYFNDIIPIAALTINRYQGKDGNIYVITDTYFTERIKNKDYTKYIFNGKKYGKSRLVLAVIKDYVEQNPMISFSQLKAKFPDKLQSRETFTTEKEAKSKIDRRNFMEPDELITLSDETIAVSTQWGIKNIDNFINNCKQMNITIVKSSS</sequence>
<dbReference type="Gene3D" id="3.40.1350.10">
    <property type="match status" value="1"/>
</dbReference>
<dbReference type="AlphaFoldDB" id="A0A7K1SU66"/>
<evidence type="ECO:0000313" key="2">
    <source>
        <dbReference type="Proteomes" id="UP000462014"/>
    </source>
</evidence>
<keyword evidence="2" id="KW-1185">Reference proteome</keyword>
<name>A0A7K1SU66_9SPHI</name>
<gene>
    <name evidence="1" type="ORF">GO621_04850</name>
</gene>
<proteinExistence type="predicted"/>
<reference evidence="1 2" key="1">
    <citation type="submission" date="2019-12" db="EMBL/GenBank/DDBJ databases">
        <title>Mucilaginibacter sp. HMF7410 genome sequencing and assembly.</title>
        <authorList>
            <person name="Kang H."/>
            <person name="Cha I."/>
            <person name="Kim H."/>
            <person name="Joh K."/>
        </authorList>
    </citation>
    <scope>NUCLEOTIDE SEQUENCE [LARGE SCALE GENOMIC DNA]</scope>
    <source>
        <strain evidence="1 2">HMF7410</strain>
    </source>
</reference>
<organism evidence="1 2">
    <name type="scientific">Mucilaginibacter arboris</name>
    <dbReference type="NCBI Taxonomy" id="2682090"/>
    <lineage>
        <taxon>Bacteria</taxon>
        <taxon>Pseudomonadati</taxon>
        <taxon>Bacteroidota</taxon>
        <taxon>Sphingobacteriia</taxon>
        <taxon>Sphingobacteriales</taxon>
        <taxon>Sphingobacteriaceae</taxon>
        <taxon>Mucilaginibacter</taxon>
    </lineage>
</organism>
<protein>
    <recommendedName>
        <fullName evidence="3">DUF91 domain-containing protein</fullName>
    </recommendedName>
</protein>
<dbReference type="InterPro" id="IPR011856">
    <property type="entry name" value="tRNA_endonuc-like_dom_sf"/>
</dbReference>
<dbReference type="Proteomes" id="UP000462014">
    <property type="component" value="Unassembled WGS sequence"/>
</dbReference>
<evidence type="ECO:0008006" key="3">
    <source>
        <dbReference type="Google" id="ProtNLM"/>
    </source>
</evidence>
<comment type="caution">
    <text evidence="1">The sequence shown here is derived from an EMBL/GenBank/DDBJ whole genome shotgun (WGS) entry which is preliminary data.</text>
</comment>
<dbReference type="GO" id="GO:0003676">
    <property type="term" value="F:nucleic acid binding"/>
    <property type="evidence" value="ECO:0007669"/>
    <property type="project" value="InterPro"/>
</dbReference>
<evidence type="ECO:0000313" key="1">
    <source>
        <dbReference type="EMBL" id="MVN20861.1"/>
    </source>
</evidence>
<accession>A0A7K1SU66</accession>
<dbReference type="EMBL" id="WPIK01000004">
    <property type="protein sequence ID" value="MVN20861.1"/>
    <property type="molecule type" value="Genomic_DNA"/>
</dbReference>
<dbReference type="RefSeq" id="WP_157564733.1">
    <property type="nucleotide sequence ID" value="NZ_WPIK01000004.1"/>
</dbReference>